<dbReference type="GO" id="GO:0016787">
    <property type="term" value="F:hydrolase activity"/>
    <property type="evidence" value="ECO:0007669"/>
    <property type="project" value="UniProtKB-KW"/>
</dbReference>
<accession>A0A7C2CLH9</accession>
<comment type="similarity">
    <text evidence="5">Belongs to the metallo-dependent hydrolases superfamily. Phosphotriesterase family.</text>
</comment>
<feature type="binding site" description="via carbamate group" evidence="4">
    <location>
        <position position="138"/>
    </location>
    <ligand>
        <name>Zn(2+)</name>
        <dbReference type="ChEBI" id="CHEBI:29105"/>
        <label>2</label>
    </ligand>
</feature>
<dbReference type="GO" id="GO:0008270">
    <property type="term" value="F:zinc ion binding"/>
    <property type="evidence" value="ECO:0007669"/>
    <property type="project" value="InterPro"/>
</dbReference>
<dbReference type="PROSITE" id="PS51347">
    <property type="entry name" value="PHOSPHOTRIESTERASE_2"/>
    <property type="match status" value="1"/>
</dbReference>
<comment type="cofactor">
    <cofactor evidence="4">
        <name>a divalent metal cation</name>
        <dbReference type="ChEBI" id="CHEBI:60240"/>
    </cofactor>
    <text evidence="4">Binds 2 divalent metal cations per subunit.</text>
</comment>
<dbReference type="EMBL" id="DTDV01000021">
    <property type="protein sequence ID" value="HGK24409.1"/>
    <property type="molecule type" value="Genomic_DNA"/>
</dbReference>
<dbReference type="InterPro" id="IPR032466">
    <property type="entry name" value="Metal_Hydrolase"/>
</dbReference>
<evidence type="ECO:0000256" key="2">
    <source>
        <dbReference type="ARBA" id="ARBA00022801"/>
    </source>
</evidence>
<feature type="binding site" evidence="4">
    <location>
        <position position="253"/>
    </location>
    <ligand>
        <name>Zn(2+)</name>
        <dbReference type="ChEBI" id="CHEBI:29105"/>
        <label>1</label>
    </ligand>
</feature>
<proteinExistence type="inferred from homology"/>
<feature type="binding site" evidence="4">
    <location>
        <position position="20"/>
    </location>
    <ligand>
        <name>Zn(2+)</name>
        <dbReference type="ChEBI" id="CHEBI:29105"/>
        <label>1</label>
    </ligand>
</feature>
<dbReference type="RefSeq" id="WP_149122513.1">
    <property type="nucleotide sequence ID" value="NZ_VTFL01000001.1"/>
</dbReference>
<evidence type="ECO:0000313" key="6">
    <source>
        <dbReference type="EMBL" id="HGK24409.1"/>
    </source>
</evidence>
<feature type="binding site" evidence="4">
    <location>
        <position position="171"/>
    </location>
    <ligand>
        <name>Zn(2+)</name>
        <dbReference type="ChEBI" id="CHEBI:29105"/>
        <label>2</label>
    </ligand>
</feature>
<keyword evidence="1 4" id="KW-0479">Metal-binding</keyword>
<protein>
    <submittedName>
        <fullName evidence="6">Aryldialkylphosphatase</fullName>
    </submittedName>
</protein>
<feature type="binding site" evidence="4">
    <location>
        <position position="22"/>
    </location>
    <ligand>
        <name>Zn(2+)</name>
        <dbReference type="ChEBI" id="CHEBI:29105"/>
        <label>1</label>
    </ligand>
</feature>
<dbReference type="PANTHER" id="PTHR10819">
    <property type="entry name" value="PHOSPHOTRIESTERASE-RELATED"/>
    <property type="match status" value="1"/>
</dbReference>
<comment type="caution">
    <text evidence="6">The sequence shown here is derived from an EMBL/GenBank/DDBJ whole genome shotgun (WGS) entry which is preliminary data.</text>
</comment>
<organism evidence="6">
    <name type="scientific">Dictyoglomus thermophilum</name>
    <dbReference type="NCBI Taxonomy" id="14"/>
    <lineage>
        <taxon>Bacteria</taxon>
        <taxon>Pseudomonadati</taxon>
        <taxon>Dictyoglomota</taxon>
        <taxon>Dictyoglomia</taxon>
        <taxon>Dictyoglomales</taxon>
        <taxon>Dictyoglomaceae</taxon>
        <taxon>Dictyoglomus</taxon>
    </lineage>
</organism>
<reference evidence="6" key="1">
    <citation type="journal article" date="2020" name="mSystems">
        <title>Genome- and Community-Level Interaction Insights into Carbon Utilization and Element Cycling Functions of Hydrothermarchaeota in Hydrothermal Sediment.</title>
        <authorList>
            <person name="Zhou Z."/>
            <person name="Liu Y."/>
            <person name="Xu W."/>
            <person name="Pan J."/>
            <person name="Luo Z.H."/>
            <person name="Li M."/>
        </authorList>
    </citation>
    <scope>NUCLEOTIDE SEQUENCE [LARGE SCALE GENOMIC DNA]</scope>
    <source>
        <strain evidence="6">SpSt-70</strain>
    </source>
</reference>
<dbReference type="SUPFAM" id="SSF51556">
    <property type="entry name" value="Metallo-dependent hydrolases"/>
    <property type="match status" value="1"/>
</dbReference>
<name>A0A7C2CLH9_DICTH</name>
<dbReference type="Pfam" id="PF02126">
    <property type="entry name" value="PTE"/>
    <property type="match status" value="1"/>
</dbReference>
<evidence type="ECO:0000256" key="3">
    <source>
        <dbReference type="PIRSR" id="PIRSR601559-50"/>
    </source>
</evidence>
<feature type="binding site" evidence="4">
    <location>
        <position position="199"/>
    </location>
    <ligand>
        <name>Zn(2+)</name>
        <dbReference type="ChEBI" id="CHEBI:29105"/>
        <label>2</label>
    </ligand>
</feature>
<evidence type="ECO:0000256" key="1">
    <source>
        <dbReference type="ARBA" id="ARBA00022723"/>
    </source>
</evidence>
<dbReference type="AlphaFoldDB" id="A0A7C2CLH9"/>
<gene>
    <name evidence="6" type="ORF">ENU78_08310</name>
</gene>
<evidence type="ECO:0000256" key="5">
    <source>
        <dbReference type="PROSITE-ProRule" id="PRU00679"/>
    </source>
</evidence>
<feature type="binding site" description="via carbamate group" evidence="4">
    <location>
        <position position="138"/>
    </location>
    <ligand>
        <name>Zn(2+)</name>
        <dbReference type="ChEBI" id="CHEBI:29105"/>
        <label>1</label>
    </ligand>
</feature>
<evidence type="ECO:0000256" key="4">
    <source>
        <dbReference type="PIRSR" id="PIRSR601559-51"/>
    </source>
</evidence>
<keyword evidence="2" id="KW-0378">Hydrolase</keyword>
<sequence>MIMTVRGAVDRKEIGKSLVHEHILVDFSSAEEQIVIDDNLRNDIVEVMLPYLVEIKELGYNSFFECTPKYVGRDVKILRILSEKTGLNIITNTGFYGAGEDKHVPKKYRQLSPEDFAEMWINEWKNSIEDGIKPGFIKTAVNPGPLNDIDEKLIRASAFAHLETGLTVACHTGEKQCALEVAKIFEEEKVDLSALIIVHSDAIEDFDVHLELLDRGAFLEYDSVGARPIEYHLNLIERVIKEGFIDRILISHDAGWFTVGKPKESQNIRPYTDISYKLIPKLVERNIGEDIINRLLVDNPGEAFDIRVRRR</sequence>
<dbReference type="PANTHER" id="PTHR10819:SF3">
    <property type="entry name" value="PHOSPHOTRIESTERASE-RELATED PROTEIN"/>
    <property type="match status" value="1"/>
</dbReference>
<dbReference type="InterPro" id="IPR001559">
    <property type="entry name" value="Phosphotriesterase"/>
</dbReference>
<dbReference type="Gene3D" id="3.20.20.140">
    <property type="entry name" value="Metal-dependent hydrolases"/>
    <property type="match status" value="1"/>
</dbReference>
<feature type="modified residue" description="N6-carboxylysine" evidence="3 5">
    <location>
        <position position="138"/>
    </location>
</feature>